<dbReference type="PANTHER" id="PTHR36044">
    <property type="entry name" value="HEME BINDING PROTEIN"/>
    <property type="match status" value="1"/>
</dbReference>
<evidence type="ECO:0000259" key="8">
    <source>
        <dbReference type="SMART" id="SM00887"/>
    </source>
</evidence>
<feature type="transmembrane region" description="Helical" evidence="6">
    <location>
        <begin position="320"/>
        <end position="341"/>
    </location>
</feature>
<dbReference type="Proteomes" id="UP000036987">
    <property type="component" value="Unassembled WGS sequence"/>
</dbReference>
<keyword evidence="2" id="KW-0349">Heme</keyword>
<keyword evidence="10" id="KW-1185">Reference proteome</keyword>
<reference evidence="10" key="1">
    <citation type="journal article" date="2016" name="Nature">
        <title>The genome of the seagrass Zostera marina reveals angiosperm adaptation to the sea.</title>
        <authorList>
            <person name="Olsen J.L."/>
            <person name="Rouze P."/>
            <person name="Verhelst B."/>
            <person name="Lin Y.-C."/>
            <person name="Bayer T."/>
            <person name="Collen J."/>
            <person name="Dattolo E."/>
            <person name="De Paoli E."/>
            <person name="Dittami S."/>
            <person name="Maumus F."/>
            <person name="Michel G."/>
            <person name="Kersting A."/>
            <person name="Lauritano C."/>
            <person name="Lohaus R."/>
            <person name="Toepel M."/>
            <person name="Tonon T."/>
            <person name="Vanneste K."/>
            <person name="Amirebrahimi M."/>
            <person name="Brakel J."/>
            <person name="Bostroem C."/>
            <person name="Chovatia M."/>
            <person name="Grimwood J."/>
            <person name="Jenkins J.W."/>
            <person name="Jueterbock A."/>
            <person name="Mraz A."/>
            <person name="Stam W.T."/>
            <person name="Tice H."/>
            <person name="Bornberg-Bauer E."/>
            <person name="Green P.J."/>
            <person name="Pearson G.A."/>
            <person name="Procaccini G."/>
            <person name="Duarte C.M."/>
            <person name="Schmutz J."/>
            <person name="Reusch T.B.H."/>
            <person name="Van de Peer Y."/>
        </authorList>
    </citation>
    <scope>NUCLEOTIDE SEQUENCE [LARGE SCALE GENOMIC DNA]</scope>
    <source>
        <strain evidence="10">cv. Finnish</strain>
    </source>
</reference>
<evidence type="ECO:0000256" key="2">
    <source>
        <dbReference type="ARBA" id="ARBA00022617"/>
    </source>
</evidence>
<evidence type="ECO:0000256" key="7">
    <source>
        <dbReference type="SAM" id="SignalP"/>
    </source>
</evidence>
<keyword evidence="3" id="KW-0479">Metal-binding</keyword>
<sequence length="357" mass="39758">MLRFHSLIVFWLLLSALRWVESHEGHESASTCHSNQDVMISANYLPGVVTVDGRAEDWAAIDGVEFDLRPALDWDQDKSYSGGQMTLKTLHDGSHVFFLLQVDGDYAYALNNSKMCPSVALMFQIGENASYHNMGNCKDMPGSCTAKSCRGYEVDIMHFSIGTAIPGGLYGSNPIDNNLAMGSDRFGHLVDAYAWNPHCMYLDGNDSNARNDWQGSWWHSSLGIRSDLIEEDSPYSTDGQKGTYIFEFSRPLRTADKLRQDVQFAIGKEGKLSVAFWYPVNGVGWRGHQHYTVSCDWLPFKISPASGNSPSEEKWDATTGFTLVLSILSIGLSVCIGFFSFKTRSSSSIPFTPMDRM</sequence>
<proteinExistence type="predicted"/>
<dbReference type="EMBL" id="LFYR01000757">
    <property type="protein sequence ID" value="KMZ69661.1"/>
    <property type="molecule type" value="Genomic_DNA"/>
</dbReference>
<protein>
    <submittedName>
        <fullName evidence="9">Heme binding protein</fullName>
    </submittedName>
</protein>
<keyword evidence="6" id="KW-1133">Transmembrane helix</keyword>
<dbReference type="GO" id="GO:0020037">
    <property type="term" value="F:heme binding"/>
    <property type="evidence" value="ECO:0007669"/>
    <property type="project" value="InterPro"/>
</dbReference>
<evidence type="ECO:0000256" key="5">
    <source>
        <dbReference type="ARBA" id="ARBA00023004"/>
    </source>
</evidence>
<evidence type="ECO:0000256" key="6">
    <source>
        <dbReference type="SAM" id="Phobius"/>
    </source>
</evidence>
<keyword evidence="6" id="KW-0472">Membrane</keyword>
<keyword evidence="6" id="KW-0812">Transmembrane</keyword>
<keyword evidence="7" id="KW-0732">Signal</keyword>
<evidence type="ECO:0000256" key="1">
    <source>
        <dbReference type="ARBA" id="ARBA00022448"/>
    </source>
</evidence>
<feature type="domain" description="Cytochrome c-552/DMSO reductase-like haem-binding" evidence="8">
    <location>
        <begin position="55"/>
        <end position="292"/>
    </location>
</feature>
<keyword evidence="1" id="KW-0813">Transport</keyword>
<dbReference type="AlphaFoldDB" id="A0A0K9PL32"/>
<evidence type="ECO:0000313" key="10">
    <source>
        <dbReference type="Proteomes" id="UP000036987"/>
    </source>
</evidence>
<feature type="chain" id="PRO_5005527828" evidence="7">
    <location>
        <begin position="23"/>
        <end position="357"/>
    </location>
</feature>
<dbReference type="GO" id="GO:0046872">
    <property type="term" value="F:metal ion binding"/>
    <property type="evidence" value="ECO:0007669"/>
    <property type="project" value="UniProtKB-KW"/>
</dbReference>
<accession>A0A0K9PL32</accession>
<keyword evidence="5" id="KW-0408">Iron</keyword>
<gene>
    <name evidence="9" type="ORF">ZOSMA_20G01400</name>
</gene>
<evidence type="ECO:0000313" key="9">
    <source>
        <dbReference type="EMBL" id="KMZ69661.1"/>
    </source>
</evidence>
<feature type="signal peptide" evidence="7">
    <location>
        <begin position="1"/>
        <end position="22"/>
    </location>
</feature>
<organism evidence="9 10">
    <name type="scientific">Zostera marina</name>
    <name type="common">Eelgrass</name>
    <dbReference type="NCBI Taxonomy" id="29655"/>
    <lineage>
        <taxon>Eukaryota</taxon>
        <taxon>Viridiplantae</taxon>
        <taxon>Streptophyta</taxon>
        <taxon>Embryophyta</taxon>
        <taxon>Tracheophyta</taxon>
        <taxon>Spermatophyta</taxon>
        <taxon>Magnoliopsida</taxon>
        <taxon>Liliopsida</taxon>
        <taxon>Zosteraceae</taxon>
        <taxon>Zostera</taxon>
    </lineage>
</organism>
<dbReference type="OMA" id="DWVPLEI"/>
<name>A0A0K9PL32_ZOSMR</name>
<comment type="caution">
    <text evidence="9">The sequence shown here is derived from an EMBL/GenBank/DDBJ whole genome shotgun (WGS) entry which is preliminary data.</text>
</comment>
<dbReference type="STRING" id="29655.A0A0K9PL32"/>
<dbReference type="OrthoDB" id="2012588at2759"/>
<evidence type="ECO:0000256" key="3">
    <source>
        <dbReference type="ARBA" id="ARBA00022723"/>
    </source>
</evidence>
<dbReference type="PANTHER" id="PTHR36044:SF1">
    <property type="entry name" value="HEME BINDING PROTEIN"/>
    <property type="match status" value="1"/>
</dbReference>
<dbReference type="InterPro" id="IPR019020">
    <property type="entry name" value="Cyt-c552/DMSO_Rdtase_haem-bd"/>
</dbReference>
<dbReference type="Gene3D" id="2.60.40.1190">
    <property type="match status" value="1"/>
</dbReference>
<keyword evidence="4" id="KW-0249">Electron transport</keyword>
<dbReference type="Pfam" id="PF09459">
    <property type="entry name" value="EB_dh"/>
    <property type="match status" value="1"/>
</dbReference>
<dbReference type="CDD" id="cd00241">
    <property type="entry name" value="DOMON_like"/>
    <property type="match status" value="1"/>
</dbReference>
<dbReference type="SMART" id="SM00887">
    <property type="entry name" value="EB_dh"/>
    <property type="match status" value="1"/>
</dbReference>
<evidence type="ECO:0000256" key="4">
    <source>
        <dbReference type="ARBA" id="ARBA00022982"/>
    </source>
</evidence>